<dbReference type="InterPro" id="IPR036558">
    <property type="entry name" value="YqbG-like_sf"/>
</dbReference>
<name>A0AAX3RK09_BACIU</name>
<evidence type="ECO:0000313" key="1">
    <source>
        <dbReference type="EMBL" id="WEY84793.1"/>
    </source>
</evidence>
<evidence type="ECO:0000313" key="2">
    <source>
        <dbReference type="Proteomes" id="UP001214898"/>
    </source>
</evidence>
<reference evidence="1" key="1">
    <citation type="submission" date="2025-02" db="EMBL/GenBank/DDBJ databases">
        <title>Complete genome sequences of 52 Bacillus and Priestia strains isolated from West-African fermentations and 26 reference strains from the DSMZ collection.</title>
        <authorList>
            <person name="Wiedenbein E.S."/>
            <person name="Canoy T.S."/>
            <person name="Hui Y."/>
            <person name="Parkouda C."/>
            <person name="Dawende C."/>
            <person name="Ametefe E."/>
            <person name="Jespersen L."/>
            <person name="Nielsen D.S."/>
        </authorList>
    </citation>
    <scope>NUCLEOTIDE SEQUENCE</scope>
    <source>
        <strain evidence="1">PRO56</strain>
    </source>
</reference>
<dbReference type="AlphaFoldDB" id="A0AAX3RK09"/>
<gene>
    <name evidence="1" type="ORF">P5633_21675</name>
</gene>
<dbReference type="Gene3D" id="1.10.3230.10">
    <property type="entry name" value="YqbG-like"/>
    <property type="match status" value="1"/>
</dbReference>
<accession>A0AAX3RK09</accession>
<dbReference type="EMBL" id="CP120576">
    <property type="protein sequence ID" value="WEY84793.1"/>
    <property type="molecule type" value="Genomic_DNA"/>
</dbReference>
<dbReference type="Proteomes" id="UP001214898">
    <property type="component" value="Chromosome"/>
</dbReference>
<evidence type="ECO:0008006" key="3">
    <source>
        <dbReference type="Google" id="ProtNLM"/>
    </source>
</evidence>
<sequence>MGYIDIDYYRKTYVGESEDNDEVLDKYIRRASDLIDQLTNFRIKNGAINLAVNSFIYENVKKATAAQVEYYVLNGGDTIGASDDMSSVSIGGFNYSKANPELTRNQKRVSPTTIAYLQFTGLLYSGIEVFTHG</sequence>
<organism evidence="1 2">
    <name type="scientific">Bacillus subtilis</name>
    <dbReference type="NCBI Taxonomy" id="1423"/>
    <lineage>
        <taxon>Bacteria</taxon>
        <taxon>Bacillati</taxon>
        <taxon>Bacillota</taxon>
        <taxon>Bacilli</taxon>
        <taxon>Bacillales</taxon>
        <taxon>Bacillaceae</taxon>
        <taxon>Bacillus</taxon>
    </lineage>
</organism>
<proteinExistence type="predicted"/>
<protein>
    <recommendedName>
        <fullName evidence="3">DUF4054 domain-containing protein</fullName>
    </recommendedName>
</protein>